<proteinExistence type="predicted"/>
<feature type="non-terminal residue" evidence="2">
    <location>
        <position position="1"/>
    </location>
</feature>
<comment type="caution">
    <text evidence="2">The sequence shown here is derived from an EMBL/GenBank/DDBJ whole genome shotgun (WGS) entry which is preliminary data.</text>
</comment>
<dbReference type="AlphaFoldDB" id="A0A8S2EZF4"/>
<evidence type="ECO:0000256" key="1">
    <source>
        <dbReference type="SAM" id="MobiDB-lite"/>
    </source>
</evidence>
<sequence>MQTATGLHFTLLVQQPRISHNDFDGPEKGCANEDGKLVAVGQKIVPQTNVCSICTCATFSQISTPEFTELPLTTKSIQLATTKTTITTTTTTTTTTTSAKSIKSTTVTVSSTTVTISSTSRQPKRITTKLATLSPVDVGYTNTSKRGKTVLWIQGPKGPPGADGLPGSPGAFGVVGLVEDFNIPGGNFVEMQRVEDIRNIIQRQLLSHVYNPSQFLKGPSALAQSGAPYIPYAQIRTGNPGSAGLQGMKGVTGIQGTPGMHGLPGESGLP</sequence>
<evidence type="ECO:0000313" key="4">
    <source>
        <dbReference type="Proteomes" id="UP000677228"/>
    </source>
</evidence>
<reference evidence="2" key="1">
    <citation type="submission" date="2021-02" db="EMBL/GenBank/DDBJ databases">
        <authorList>
            <person name="Nowell W R."/>
        </authorList>
    </citation>
    <scope>NUCLEOTIDE SEQUENCE</scope>
</reference>
<feature type="region of interest" description="Disordered" evidence="1">
    <location>
        <begin position="244"/>
        <end position="270"/>
    </location>
</feature>
<dbReference type="EMBL" id="CAJOBA010044284">
    <property type="protein sequence ID" value="CAF4161767.1"/>
    <property type="molecule type" value="Genomic_DNA"/>
</dbReference>
<evidence type="ECO:0000313" key="3">
    <source>
        <dbReference type="EMBL" id="CAF4161767.1"/>
    </source>
</evidence>
<dbReference type="Proteomes" id="UP000682733">
    <property type="component" value="Unassembled WGS sequence"/>
</dbReference>
<organism evidence="2 4">
    <name type="scientific">Didymodactylos carnosus</name>
    <dbReference type="NCBI Taxonomy" id="1234261"/>
    <lineage>
        <taxon>Eukaryota</taxon>
        <taxon>Metazoa</taxon>
        <taxon>Spiralia</taxon>
        <taxon>Gnathifera</taxon>
        <taxon>Rotifera</taxon>
        <taxon>Eurotatoria</taxon>
        <taxon>Bdelloidea</taxon>
        <taxon>Philodinida</taxon>
        <taxon>Philodinidae</taxon>
        <taxon>Didymodactylos</taxon>
    </lineage>
</organism>
<evidence type="ECO:0000313" key="2">
    <source>
        <dbReference type="EMBL" id="CAF1351332.1"/>
    </source>
</evidence>
<protein>
    <submittedName>
        <fullName evidence="2">Uncharacterized protein</fullName>
    </submittedName>
</protein>
<dbReference type="Proteomes" id="UP000677228">
    <property type="component" value="Unassembled WGS sequence"/>
</dbReference>
<gene>
    <name evidence="2" type="ORF">OVA965_LOCUS30811</name>
    <name evidence="3" type="ORF">TMI583_LOCUS31615</name>
</gene>
<name>A0A8S2EZF4_9BILA</name>
<accession>A0A8S2EZF4</accession>
<dbReference type="EMBL" id="CAJNOK010022652">
    <property type="protein sequence ID" value="CAF1351332.1"/>
    <property type="molecule type" value="Genomic_DNA"/>
</dbReference>